<evidence type="ECO:0000313" key="1">
    <source>
        <dbReference type="EMBL" id="AXC16276.1"/>
    </source>
</evidence>
<dbReference type="AlphaFoldDB" id="A0A2Z5GCA3"/>
<dbReference type="KEGG" id="abas:ACPOL_7084"/>
<gene>
    <name evidence="1" type="ORF">ACPOL_7084</name>
</gene>
<keyword evidence="2" id="KW-1185">Reference proteome</keyword>
<geneLocation type="plasmid" evidence="2">
    <name>pacpol4</name>
</geneLocation>
<name>A0A2Z5GCA3_9BACT</name>
<sequence>MAQTLLKNDGILKPEVIVSSKTRTTRLASERLNTDLWHQVYLVTFVSRSGDTIQAIVLHDASMEECSMTGVQVFLVSKRLDSDPQKR</sequence>
<proteinExistence type="predicted"/>
<accession>A0A2Z5GCA3</accession>
<evidence type="ECO:0000313" key="2">
    <source>
        <dbReference type="Proteomes" id="UP000253606"/>
    </source>
</evidence>
<keyword evidence="1" id="KW-0614">Plasmid</keyword>
<dbReference type="Proteomes" id="UP000253606">
    <property type="component" value="Plasmid pACPOL4"/>
</dbReference>
<dbReference type="EMBL" id="CP030843">
    <property type="protein sequence ID" value="AXC16276.1"/>
    <property type="molecule type" value="Genomic_DNA"/>
</dbReference>
<protein>
    <submittedName>
        <fullName evidence="1">Uncharacterized protein</fullName>
    </submittedName>
</protein>
<organism evidence="1 2">
    <name type="scientific">Acidisarcina polymorpha</name>
    <dbReference type="NCBI Taxonomy" id="2211140"/>
    <lineage>
        <taxon>Bacteria</taxon>
        <taxon>Pseudomonadati</taxon>
        <taxon>Acidobacteriota</taxon>
        <taxon>Terriglobia</taxon>
        <taxon>Terriglobales</taxon>
        <taxon>Acidobacteriaceae</taxon>
        <taxon>Acidisarcina</taxon>
    </lineage>
</organism>
<reference evidence="1 2" key="1">
    <citation type="journal article" date="2018" name="Front. Microbiol.">
        <title>Hydrolytic Capabilities as a Key to Environmental Success: Chitinolytic and Cellulolytic Acidobacteria From Acidic Sub-arctic Soils and Boreal Peatlands.</title>
        <authorList>
            <person name="Belova S.E."/>
            <person name="Ravin N.V."/>
            <person name="Pankratov T.A."/>
            <person name="Rakitin A.L."/>
            <person name="Ivanova A.A."/>
            <person name="Beletsky A.V."/>
            <person name="Mardanov A.V."/>
            <person name="Sinninghe Damste J.S."/>
            <person name="Dedysh S.N."/>
        </authorList>
    </citation>
    <scope>NUCLEOTIDE SEQUENCE [LARGE SCALE GENOMIC DNA]</scope>
    <source>
        <strain evidence="1 2">SBC82</strain>
        <plasmid evidence="2">pacpol4</plasmid>
    </source>
</reference>